<dbReference type="PANTHER" id="PTHR35870">
    <property type="entry name" value="PROTEIN, PUTATIVE (AFU_ORTHOLOGUE AFUA_5G03330)-RELATED"/>
    <property type="match status" value="1"/>
</dbReference>
<dbReference type="PANTHER" id="PTHR35870:SF1">
    <property type="entry name" value="PROTEIN, PUTATIVE (AFU_ORTHOLOGUE AFUA_5G03330)-RELATED"/>
    <property type="match status" value="1"/>
</dbReference>
<comment type="caution">
    <text evidence="2">The sequence shown here is derived from an EMBL/GenBank/DDBJ whole genome shotgun (WGS) entry which is preliminary data.</text>
</comment>
<gene>
    <name evidence="2" type="ORF">ATN88_15175</name>
</gene>
<dbReference type="Pfam" id="PF14027">
    <property type="entry name" value="Questin_oxidase"/>
    <property type="match status" value="1"/>
</dbReference>
<protein>
    <recommendedName>
        <fullName evidence="4">Questin oxidase family protein</fullName>
    </recommendedName>
</protein>
<proteinExistence type="predicted"/>
<evidence type="ECO:0000313" key="2">
    <source>
        <dbReference type="EMBL" id="KXF79624.1"/>
    </source>
</evidence>
<dbReference type="Proteomes" id="UP000070529">
    <property type="component" value="Unassembled WGS sequence"/>
</dbReference>
<evidence type="ECO:0008006" key="4">
    <source>
        <dbReference type="Google" id="ProtNLM"/>
    </source>
</evidence>
<dbReference type="STRING" id="294935.ATN88_15175"/>
<keyword evidence="1" id="KW-0560">Oxidoreductase</keyword>
<organism evidence="2 3">
    <name type="scientific">Enterovibrio coralii</name>
    <dbReference type="NCBI Taxonomy" id="294935"/>
    <lineage>
        <taxon>Bacteria</taxon>
        <taxon>Pseudomonadati</taxon>
        <taxon>Pseudomonadota</taxon>
        <taxon>Gammaproteobacteria</taxon>
        <taxon>Vibrionales</taxon>
        <taxon>Vibrionaceae</taxon>
        <taxon>Enterovibrio</taxon>
    </lineage>
</organism>
<dbReference type="GO" id="GO:0016491">
    <property type="term" value="F:oxidoreductase activity"/>
    <property type="evidence" value="ECO:0007669"/>
    <property type="project" value="UniProtKB-KW"/>
</dbReference>
<reference evidence="2 3" key="1">
    <citation type="submission" date="2015-11" db="EMBL/GenBank/DDBJ databases">
        <title>Genomic Taxonomy of the Vibrionaceae.</title>
        <authorList>
            <person name="Gomez-Gil B."/>
            <person name="Enciso-Ibarra J."/>
        </authorList>
    </citation>
    <scope>NUCLEOTIDE SEQUENCE [LARGE SCALE GENOMIC DNA]</scope>
    <source>
        <strain evidence="2 3">CAIM 912</strain>
    </source>
</reference>
<dbReference type="EMBL" id="LNTY01000062">
    <property type="protein sequence ID" value="KXF79624.1"/>
    <property type="molecule type" value="Genomic_DNA"/>
</dbReference>
<dbReference type="RefSeq" id="WP_067420112.1">
    <property type="nucleotide sequence ID" value="NZ_LNTY01000062.1"/>
</dbReference>
<evidence type="ECO:0000313" key="3">
    <source>
        <dbReference type="Proteomes" id="UP000070529"/>
    </source>
</evidence>
<dbReference type="InterPro" id="IPR025337">
    <property type="entry name" value="Questin_oxidase-like"/>
</dbReference>
<name>A0A135I2I0_9GAMM</name>
<dbReference type="OrthoDB" id="6457937at2"/>
<keyword evidence="3" id="KW-1185">Reference proteome</keyword>
<dbReference type="AlphaFoldDB" id="A0A135I2I0"/>
<evidence type="ECO:0000256" key="1">
    <source>
        <dbReference type="ARBA" id="ARBA00023002"/>
    </source>
</evidence>
<sequence>MYHALSEQGLSLIQQAHQFAPTYSIRLSNHLPMAITAMERLGATREQLIAQYQDASRALEPLAAPKQGITPELGNSEHVAEFIEHFSRKLHETGLEATISNTLPTLLPGIAAGSFHAVIRLAYAIEREDNNEISHALAYWSAGYTPLGAIRESESLNADDQLNHALMMFYDQRYSDGIMIDHVEELITLDAYPLSATQPATLPIEDVARVVLNQYIASNDFTLLHGVTGLQALHSLKPYLPDFDVALKYYWQAYVAAACTARYREPTKPSNPVESVSPDWPTWFKQANATGDDHTIKLTYSCARLYEALDLPEALHAIHFRLEGSQ</sequence>
<accession>A0A135I2I0</accession>